<dbReference type="EMBL" id="BRXU01000016">
    <property type="protein sequence ID" value="GLC56500.1"/>
    <property type="molecule type" value="Genomic_DNA"/>
</dbReference>
<dbReference type="InterPro" id="IPR032710">
    <property type="entry name" value="NTF2-like_dom_sf"/>
</dbReference>
<dbReference type="InterPro" id="IPR037401">
    <property type="entry name" value="SnoaL-like"/>
</dbReference>
<evidence type="ECO:0000256" key="1">
    <source>
        <dbReference type="SAM" id="MobiDB-lite"/>
    </source>
</evidence>
<dbReference type="AlphaFoldDB" id="A0A9W6BRA4"/>
<evidence type="ECO:0000313" key="4">
    <source>
        <dbReference type="Proteomes" id="UP001165080"/>
    </source>
</evidence>
<dbReference type="Proteomes" id="UP001165080">
    <property type="component" value="Unassembled WGS sequence"/>
</dbReference>
<feature type="region of interest" description="Disordered" evidence="1">
    <location>
        <begin position="589"/>
        <end position="677"/>
    </location>
</feature>
<feature type="region of interest" description="Disordered" evidence="1">
    <location>
        <begin position="440"/>
        <end position="469"/>
    </location>
</feature>
<dbReference type="SUPFAM" id="SSF54427">
    <property type="entry name" value="NTF2-like"/>
    <property type="match status" value="1"/>
</dbReference>
<feature type="compositionally biased region" description="Low complexity" evidence="1">
    <location>
        <begin position="403"/>
        <end position="417"/>
    </location>
</feature>
<accession>A0A9W6BRA4</accession>
<feature type="compositionally biased region" description="Polar residues" evidence="1">
    <location>
        <begin position="52"/>
        <end position="71"/>
    </location>
</feature>
<proteinExistence type="predicted"/>
<feature type="compositionally biased region" description="Low complexity" evidence="1">
    <location>
        <begin position="317"/>
        <end position="332"/>
    </location>
</feature>
<feature type="compositionally biased region" description="Low complexity" evidence="1">
    <location>
        <begin position="533"/>
        <end position="558"/>
    </location>
</feature>
<feature type="region of interest" description="Disordered" evidence="1">
    <location>
        <begin position="317"/>
        <end position="362"/>
    </location>
</feature>
<feature type="compositionally biased region" description="Low complexity" evidence="1">
    <location>
        <begin position="440"/>
        <end position="456"/>
    </location>
</feature>
<feature type="compositionally biased region" description="Low complexity" evidence="1">
    <location>
        <begin position="638"/>
        <end position="648"/>
    </location>
</feature>
<feature type="region of interest" description="Disordered" evidence="1">
    <location>
        <begin position="382"/>
        <end position="417"/>
    </location>
</feature>
<keyword evidence="4" id="KW-1185">Reference proteome</keyword>
<dbReference type="OrthoDB" id="201750at2759"/>
<feature type="region of interest" description="Disordered" evidence="1">
    <location>
        <begin position="503"/>
        <end position="558"/>
    </location>
</feature>
<comment type="caution">
    <text evidence="3">The sequence shown here is derived from an EMBL/GenBank/DDBJ whole genome shotgun (WGS) entry which is preliminary data.</text>
</comment>
<feature type="compositionally biased region" description="Low complexity" evidence="1">
    <location>
        <begin position="387"/>
        <end position="396"/>
    </location>
</feature>
<sequence>MINAASTSVKIADKPRIRLAWAVDWRYARPGAGHRGVFRTLAAASKLQRASNGIKVNQQQRNAASPRTLDSPSRADAKVGLRRLPDAPGPGVGKPPVVANAQSAARSLFAALNQRDVSAVLSLLADDVQYENLGSSTVLRGRAAVGRFYLEALAALPEDAVFVLEGPGGPSTDPWVDDEAAGAGGPILQAGMAWRVELDGRVVPLSRGVGVYWADPRTGRLARIWDNPEHTVKQATPSLTSAAWDSPLLRGLGLAPVVMPAAVTVGSFLNNLGPGGGEAAVGGMAPTGNGGGGGGGLAGSVLSTLNRVMAFQSQGSVASGASSNRGSSSSSSGGVGGGGIVPGSGRGAVYRDHTRGQQVNGGGGRAVVAAAASAAAAGGGGGGAGSGVSAAAPKAQPGGGGSRPMRGSGAPASSSANAGGAAAAAAAPAARSGIAAAAGARSTNGAVLTSPTTTTTAVRNGSGGGSAAASGVRATVTAPPAAAAATATVSVVGARDVTALSSSGEAIRMRQLPEPTPTQLAKSTPTPTPTPTPGGASASVASSVASVDGGDNGTATTSSASTTAAATIAAATPALSQSTAAGTEAAAATTTTTTTTTTASAPSSCSSSSSSGRANSVSGGGGGGDSGNGGSGDGGVVSGSVDSGSGSDTDGGSGGGGGGGGPASLPFRPSASSSADLTGLWEKDPAASQVEEYESMLDVLELGGLQKVTARLIDGLDVRQDEQRFEVSFVTVVPFFRVTEKSRFGGLTSMMRRDLRSGRQTAQAEHIPGGVAVDMRWESPLAGSLKEEYVLSEEGAQMAVTSSIRIGARSAVATQVYRRSSRNKNDFLASKRSSYGSLEDVLKSQEKKYGKMK</sequence>
<feature type="compositionally biased region" description="Gly residues" evidence="1">
    <location>
        <begin position="618"/>
        <end position="637"/>
    </location>
</feature>
<evidence type="ECO:0000313" key="3">
    <source>
        <dbReference type="EMBL" id="GLC56500.1"/>
    </source>
</evidence>
<feature type="domain" description="SnoaL-like" evidence="2">
    <location>
        <begin position="106"/>
        <end position="165"/>
    </location>
</feature>
<feature type="compositionally biased region" description="Gly residues" evidence="1">
    <location>
        <begin position="649"/>
        <end position="662"/>
    </location>
</feature>
<gene>
    <name evidence="3" type="primary">PLEST004042</name>
    <name evidence="3" type="ORF">PLESTB_001114000</name>
</gene>
<dbReference type="PANTHER" id="PTHR33698:SF3">
    <property type="entry name" value="OS09G0266000 PROTEIN"/>
    <property type="match status" value="1"/>
</dbReference>
<evidence type="ECO:0000259" key="2">
    <source>
        <dbReference type="Pfam" id="PF12680"/>
    </source>
</evidence>
<feature type="compositionally biased region" description="Low complexity" evidence="1">
    <location>
        <begin position="589"/>
        <end position="617"/>
    </location>
</feature>
<reference evidence="3 4" key="1">
    <citation type="journal article" date="2023" name="Commun. Biol.">
        <title>Reorganization of the ancestral sex-determining regions during the evolution of trioecy in Pleodorina starrii.</title>
        <authorList>
            <person name="Takahashi K."/>
            <person name="Suzuki S."/>
            <person name="Kawai-Toyooka H."/>
            <person name="Yamamoto K."/>
            <person name="Hamaji T."/>
            <person name="Ootsuki R."/>
            <person name="Yamaguchi H."/>
            <person name="Kawachi M."/>
            <person name="Higashiyama T."/>
            <person name="Nozaki H."/>
        </authorList>
    </citation>
    <scope>NUCLEOTIDE SEQUENCE [LARGE SCALE GENOMIC DNA]</scope>
    <source>
        <strain evidence="3 4">NIES-4479</strain>
    </source>
</reference>
<feature type="compositionally biased region" description="Gly residues" evidence="1">
    <location>
        <begin position="333"/>
        <end position="346"/>
    </location>
</feature>
<dbReference type="PANTHER" id="PTHR33698">
    <property type="entry name" value="NUCLEAR TRANSPORT FACTOR 2 (NTF2)-LIKE PROTEIN"/>
    <property type="match status" value="1"/>
</dbReference>
<dbReference type="Gene3D" id="3.10.450.50">
    <property type="match status" value="1"/>
</dbReference>
<name>A0A9W6BRA4_9CHLO</name>
<feature type="region of interest" description="Disordered" evidence="1">
    <location>
        <begin position="52"/>
        <end position="75"/>
    </location>
</feature>
<dbReference type="Pfam" id="PF12680">
    <property type="entry name" value="SnoaL_2"/>
    <property type="match status" value="1"/>
</dbReference>
<organism evidence="3 4">
    <name type="scientific">Pleodorina starrii</name>
    <dbReference type="NCBI Taxonomy" id="330485"/>
    <lineage>
        <taxon>Eukaryota</taxon>
        <taxon>Viridiplantae</taxon>
        <taxon>Chlorophyta</taxon>
        <taxon>core chlorophytes</taxon>
        <taxon>Chlorophyceae</taxon>
        <taxon>CS clade</taxon>
        <taxon>Chlamydomonadales</taxon>
        <taxon>Volvocaceae</taxon>
        <taxon>Pleodorina</taxon>
    </lineage>
</organism>
<protein>
    <recommendedName>
        <fullName evidence="2">SnoaL-like domain-containing protein</fullName>
    </recommendedName>
</protein>